<reference evidence="2 3" key="1">
    <citation type="journal article" date="2014" name="Genome Announc.">
        <title>Draft Genome Sequence of Amycolatopsis lurida NRRL 2430, Producer of the Glycopeptide Family Antibiotic Ristocetin.</title>
        <authorList>
            <person name="Kwun M.J."/>
            <person name="Hong H.J."/>
        </authorList>
    </citation>
    <scope>NUCLEOTIDE SEQUENCE [LARGE SCALE GENOMIC DNA]</scope>
    <source>
        <strain evidence="2 3">NRRL 2430</strain>
    </source>
</reference>
<dbReference type="AlphaFoldDB" id="A0A2P2FU50"/>
<feature type="transmembrane region" description="Helical" evidence="1">
    <location>
        <begin position="65"/>
        <end position="84"/>
    </location>
</feature>
<dbReference type="Proteomes" id="UP000256220">
    <property type="component" value="Unassembled WGS sequence"/>
</dbReference>
<keyword evidence="3" id="KW-1185">Reference proteome</keyword>
<feature type="transmembrane region" description="Helical" evidence="1">
    <location>
        <begin position="96"/>
        <end position="114"/>
    </location>
</feature>
<sequence length="235" mass="26425">MKNLLFMLADLWMIFAGFYFGWKFIRRYGNYLLGLEWMIVATSGSNFFLWALLGGAEDGFLYNVAYFFDAFSRSVGITLILVMGLMRVTHRYKPSVVVDVGVFALAAVAGLYLQQFRADELHVGPATFYVVVNVLTTAFLAYFVWRLWRIGAKKQAVSAALVTIAGSVIAITYDFFPLPGDDAHRTLFYSAALAAWGFQMFVYYFAYRALHDHNVTAGAGPVSEQRAAAYARKDR</sequence>
<name>A0A2P2FU50_AMYLU</name>
<proteinExistence type="predicted"/>
<feature type="transmembrane region" description="Helical" evidence="1">
    <location>
        <begin position="32"/>
        <end position="53"/>
    </location>
</feature>
<accession>A0A2P2FU50</accession>
<feature type="transmembrane region" description="Helical" evidence="1">
    <location>
        <begin position="126"/>
        <end position="145"/>
    </location>
</feature>
<keyword evidence="1" id="KW-0812">Transmembrane</keyword>
<protein>
    <submittedName>
        <fullName evidence="2">Transporter</fullName>
    </submittedName>
</protein>
<feature type="transmembrane region" description="Helical" evidence="1">
    <location>
        <begin position="188"/>
        <end position="206"/>
    </location>
</feature>
<keyword evidence="1" id="KW-1133">Transmembrane helix</keyword>
<evidence type="ECO:0000313" key="2">
    <source>
        <dbReference type="EMBL" id="KFU80261.1"/>
    </source>
</evidence>
<dbReference type="RefSeq" id="WP_034311312.1">
    <property type="nucleotide sequence ID" value="NZ_JFBM01000012.1"/>
</dbReference>
<organism evidence="2 3">
    <name type="scientific">Amycolatopsis lurida NRRL 2430</name>
    <dbReference type="NCBI Taxonomy" id="1460371"/>
    <lineage>
        <taxon>Bacteria</taxon>
        <taxon>Bacillati</taxon>
        <taxon>Actinomycetota</taxon>
        <taxon>Actinomycetes</taxon>
        <taxon>Pseudonocardiales</taxon>
        <taxon>Pseudonocardiaceae</taxon>
        <taxon>Amycolatopsis</taxon>
    </lineage>
</organism>
<evidence type="ECO:0000256" key="1">
    <source>
        <dbReference type="SAM" id="Phobius"/>
    </source>
</evidence>
<comment type="caution">
    <text evidence="2">The sequence shown here is derived from an EMBL/GenBank/DDBJ whole genome shotgun (WGS) entry which is preliminary data.</text>
</comment>
<dbReference type="EMBL" id="JFBM01000012">
    <property type="protein sequence ID" value="KFU80261.1"/>
    <property type="molecule type" value="Genomic_DNA"/>
</dbReference>
<gene>
    <name evidence="2" type="ORF">BB31_15650</name>
</gene>
<feature type="transmembrane region" description="Helical" evidence="1">
    <location>
        <begin position="6"/>
        <end position="25"/>
    </location>
</feature>
<evidence type="ECO:0000313" key="3">
    <source>
        <dbReference type="Proteomes" id="UP000256220"/>
    </source>
</evidence>
<feature type="transmembrane region" description="Helical" evidence="1">
    <location>
        <begin position="157"/>
        <end position="176"/>
    </location>
</feature>
<keyword evidence="1" id="KW-0472">Membrane</keyword>